<sequence length="210" mass="23115">MTTEQRLSMPLGEAMFSQRAIRRLKPDPIPEADLKAIMEATIRAPNGGNQQPWHFIVVQDPDLRRQLGVLYREAWWAKRRDQGIYGPEDIAPENRTSQSAMKLADEIGQAPVMILICATSKGAGAMGSVIPSAQNMLLAARALGIGGTITTLHAQVEERVRALFDLPETWQVVYCMPLGYPRGNFGAVSRKPLGEVCSMDHYGTPPSWAS</sequence>
<dbReference type="CDD" id="cd02062">
    <property type="entry name" value="Nitro_FMN_reductase"/>
    <property type="match status" value="1"/>
</dbReference>
<dbReference type="PANTHER" id="PTHR23026">
    <property type="entry name" value="NADPH NITROREDUCTASE"/>
    <property type="match status" value="1"/>
</dbReference>
<dbReference type="InterPro" id="IPR029479">
    <property type="entry name" value="Nitroreductase"/>
</dbReference>
<protein>
    <recommendedName>
        <fullName evidence="1">Nitroreductase domain-containing protein</fullName>
    </recommendedName>
</protein>
<organism evidence="2 3">
    <name type="scientific">Entotheonella factor</name>
    <dbReference type="NCBI Taxonomy" id="1429438"/>
    <lineage>
        <taxon>Bacteria</taxon>
        <taxon>Pseudomonadati</taxon>
        <taxon>Nitrospinota/Tectimicrobiota group</taxon>
        <taxon>Candidatus Tectimicrobiota</taxon>
        <taxon>Candidatus Entotheonellia</taxon>
        <taxon>Candidatus Entotheonellales</taxon>
        <taxon>Candidatus Entotheonellaceae</taxon>
        <taxon>Candidatus Entotheonella</taxon>
    </lineage>
</organism>
<gene>
    <name evidence="2" type="ORF">ETSY1_30665</name>
</gene>
<feature type="domain" description="Nitroreductase" evidence="1">
    <location>
        <begin position="19"/>
        <end position="180"/>
    </location>
</feature>
<dbReference type="SUPFAM" id="SSF55469">
    <property type="entry name" value="FMN-dependent nitroreductase-like"/>
    <property type="match status" value="1"/>
</dbReference>
<dbReference type="HOGENOM" id="CLU_070764_7_2_7"/>
<dbReference type="PANTHER" id="PTHR23026:SF123">
    <property type="entry name" value="NAD(P)H NITROREDUCTASE RV3131-RELATED"/>
    <property type="match status" value="1"/>
</dbReference>
<evidence type="ECO:0000259" key="1">
    <source>
        <dbReference type="Pfam" id="PF00881"/>
    </source>
</evidence>
<keyword evidence="3" id="KW-1185">Reference proteome</keyword>
<comment type="caution">
    <text evidence="2">The sequence shown here is derived from an EMBL/GenBank/DDBJ whole genome shotgun (WGS) entry which is preliminary data.</text>
</comment>
<accession>W4LDQ9</accession>
<dbReference type="Gene3D" id="3.40.109.10">
    <property type="entry name" value="NADH Oxidase"/>
    <property type="match status" value="1"/>
</dbReference>
<dbReference type="Proteomes" id="UP000019141">
    <property type="component" value="Unassembled WGS sequence"/>
</dbReference>
<dbReference type="Pfam" id="PF00881">
    <property type="entry name" value="Nitroreductase"/>
    <property type="match status" value="1"/>
</dbReference>
<dbReference type="InterPro" id="IPR050627">
    <property type="entry name" value="Nitroreductase/BluB"/>
</dbReference>
<evidence type="ECO:0000313" key="2">
    <source>
        <dbReference type="EMBL" id="ETW95451.1"/>
    </source>
</evidence>
<name>W4LDQ9_ENTF1</name>
<dbReference type="AlphaFoldDB" id="W4LDQ9"/>
<evidence type="ECO:0000313" key="3">
    <source>
        <dbReference type="Proteomes" id="UP000019141"/>
    </source>
</evidence>
<dbReference type="GO" id="GO:0016491">
    <property type="term" value="F:oxidoreductase activity"/>
    <property type="evidence" value="ECO:0007669"/>
    <property type="project" value="InterPro"/>
</dbReference>
<dbReference type="EMBL" id="AZHW01000916">
    <property type="protein sequence ID" value="ETW95451.1"/>
    <property type="molecule type" value="Genomic_DNA"/>
</dbReference>
<reference evidence="2 3" key="1">
    <citation type="journal article" date="2014" name="Nature">
        <title>An environmental bacterial taxon with a large and distinct metabolic repertoire.</title>
        <authorList>
            <person name="Wilson M.C."/>
            <person name="Mori T."/>
            <person name="Ruckert C."/>
            <person name="Uria A.R."/>
            <person name="Helf M.J."/>
            <person name="Takada K."/>
            <person name="Gernert C."/>
            <person name="Steffens U.A."/>
            <person name="Heycke N."/>
            <person name="Schmitt S."/>
            <person name="Rinke C."/>
            <person name="Helfrich E.J."/>
            <person name="Brachmann A.O."/>
            <person name="Gurgui C."/>
            <person name="Wakimoto T."/>
            <person name="Kracht M."/>
            <person name="Crusemann M."/>
            <person name="Hentschel U."/>
            <person name="Abe I."/>
            <person name="Matsunaga S."/>
            <person name="Kalinowski J."/>
            <person name="Takeyama H."/>
            <person name="Piel J."/>
        </authorList>
    </citation>
    <scope>NUCLEOTIDE SEQUENCE [LARGE SCALE GENOMIC DNA]</scope>
    <source>
        <strain evidence="3">TSY1</strain>
    </source>
</reference>
<proteinExistence type="predicted"/>
<dbReference type="InterPro" id="IPR000415">
    <property type="entry name" value="Nitroreductase-like"/>
</dbReference>